<comment type="PTM">
    <text evidence="12">Phosphorylated.</text>
</comment>
<dbReference type="InterPro" id="IPR001866">
    <property type="entry name" value="PPV_E2_N"/>
</dbReference>
<dbReference type="Pfam" id="PF00511">
    <property type="entry name" value="PPV_E2_C"/>
    <property type="match status" value="1"/>
</dbReference>
<dbReference type="GO" id="GO:0000166">
    <property type="term" value="F:nucleotide binding"/>
    <property type="evidence" value="ECO:0007669"/>
    <property type="project" value="UniProtKB-UniRule"/>
</dbReference>
<keyword evidence="9 12" id="KW-0238">DNA-binding</keyword>
<evidence type="ECO:0000256" key="2">
    <source>
        <dbReference type="ARBA" id="ARBA00007794"/>
    </source>
</evidence>
<dbReference type="InterPro" id="IPR042503">
    <property type="entry name" value="Regulatory_protein_E2_N_1"/>
</dbReference>
<evidence type="ECO:0000256" key="3">
    <source>
        <dbReference type="ARBA" id="ARBA00022491"/>
    </source>
</evidence>
<comment type="function">
    <text evidence="12">Plays a role in the initiation of viral DNA replication. A dimer of E2 interacts with a dimer of E1 in order to improve specificity of E1 DNA binding activity. Once the complex recognizes and binds DNA at specific sites, the E2 dimer is removed from DNA. E2 also regulates viral transcription through binding to the E2RE response element (5'-ACCNNNNNNGGT-3') present in multiple copies in the regulatory regions of the viral genome. Activates or represses transcription depending on E2RE's position with regards to proximal promoter elements including the TATA-box. Repression occurs by sterically hindering the assembly of the transcription initiation complex.</text>
</comment>
<dbReference type="GO" id="GO:0006260">
    <property type="term" value="P:DNA replication"/>
    <property type="evidence" value="ECO:0007669"/>
    <property type="project" value="UniProtKB-KW"/>
</dbReference>
<evidence type="ECO:0000313" key="16">
    <source>
        <dbReference type="EMBL" id="CAD1807785.1"/>
    </source>
</evidence>
<comment type="subcellular location">
    <subcellularLocation>
        <location evidence="1 12">Host nucleus</location>
    </subcellularLocation>
</comment>
<dbReference type="InterPro" id="IPR035975">
    <property type="entry name" value="E2/EBNA1_C_sf"/>
</dbReference>
<evidence type="ECO:0000256" key="12">
    <source>
        <dbReference type="HAMAP-Rule" id="MF_04001"/>
    </source>
</evidence>
<accession>A0A7G2A5C8</accession>
<dbReference type="InterPro" id="IPR012677">
    <property type="entry name" value="Nucleotide-bd_a/b_plait_sf"/>
</dbReference>
<dbReference type="Pfam" id="PF00508">
    <property type="entry name" value="PPV_E2_N"/>
    <property type="match status" value="1"/>
</dbReference>
<dbReference type="InterPro" id="IPR036050">
    <property type="entry name" value="Regulatory_protein_E2_N"/>
</dbReference>
<evidence type="ECO:0000256" key="13">
    <source>
        <dbReference type="SAM" id="MobiDB-lite"/>
    </source>
</evidence>
<evidence type="ECO:0000256" key="6">
    <source>
        <dbReference type="ARBA" id="ARBA00022562"/>
    </source>
</evidence>
<evidence type="ECO:0000259" key="15">
    <source>
        <dbReference type="Pfam" id="PF00511"/>
    </source>
</evidence>
<comment type="similarity">
    <text evidence="2">Belongs to the papillomaviridae E8^E2C protein family.</text>
</comment>
<evidence type="ECO:0000256" key="1">
    <source>
        <dbReference type="ARBA" id="ARBA00004147"/>
    </source>
</evidence>
<feature type="domain" description="Papillomavirus E2 C-terminal" evidence="15">
    <location>
        <begin position="296"/>
        <end position="373"/>
    </location>
</feature>
<keyword evidence="7 12" id="KW-0235">DNA replication</keyword>
<feature type="cross-link" description="Glycyl lysine isopeptide (Lys-Gly) (interchain with G-Cter in SUMO)" evidence="12">
    <location>
        <position position="301"/>
    </location>
</feature>
<dbReference type="GO" id="GO:0006351">
    <property type="term" value="P:DNA-templated transcription"/>
    <property type="evidence" value="ECO:0007669"/>
    <property type="project" value="UniProtKB-UniRule"/>
</dbReference>
<dbReference type="Gene3D" id="2.170.200.10">
    <property type="entry name" value="Papillomavirus E2 early protein domain"/>
    <property type="match status" value="1"/>
</dbReference>
<protein>
    <recommendedName>
        <fullName evidence="12">Regulatory protein E2</fullName>
    </recommendedName>
</protein>
<keyword evidence="12" id="KW-1017">Isopeptide bond</keyword>
<gene>
    <name evidence="12 16" type="primary">E2</name>
</gene>
<keyword evidence="10 12" id="KW-0010">Activator</keyword>
<dbReference type="GO" id="GO:0039693">
    <property type="term" value="P:viral DNA genome replication"/>
    <property type="evidence" value="ECO:0007669"/>
    <property type="project" value="UniProtKB-UniRule"/>
</dbReference>
<feature type="compositionally biased region" description="Polar residues" evidence="13">
    <location>
        <begin position="256"/>
        <end position="281"/>
    </location>
</feature>
<name>A0A7G2A5C8_HPV84</name>
<feature type="region of interest" description="Disordered" evidence="13">
    <location>
        <begin position="218"/>
        <end position="291"/>
    </location>
</feature>
<dbReference type="EMBL" id="LR861944">
    <property type="protein sequence ID" value="CAD1807785.1"/>
    <property type="molecule type" value="Genomic_DNA"/>
</dbReference>
<keyword evidence="3 12" id="KW-0678">Repressor</keyword>
<dbReference type="GO" id="GO:0006275">
    <property type="term" value="P:regulation of DNA replication"/>
    <property type="evidence" value="ECO:0007669"/>
    <property type="project" value="UniProtKB-UniRule"/>
</dbReference>
<evidence type="ECO:0000256" key="4">
    <source>
        <dbReference type="ARBA" id="ARBA00022518"/>
    </source>
</evidence>
<evidence type="ECO:0000256" key="7">
    <source>
        <dbReference type="ARBA" id="ARBA00022705"/>
    </source>
</evidence>
<evidence type="ECO:0000256" key="8">
    <source>
        <dbReference type="ARBA" id="ARBA00023015"/>
    </source>
</evidence>
<dbReference type="GO" id="GO:0042025">
    <property type="term" value="C:host cell nucleus"/>
    <property type="evidence" value="ECO:0007669"/>
    <property type="project" value="UniProtKB-SubCell"/>
</dbReference>
<comment type="PTM">
    <text evidence="12">Sumoylation plays a regulatory role in E2 transcriptional activity.</text>
</comment>
<evidence type="ECO:0000256" key="10">
    <source>
        <dbReference type="ARBA" id="ARBA00023159"/>
    </source>
</evidence>
<keyword evidence="8 12" id="KW-0805">Transcription regulation</keyword>
<dbReference type="InterPro" id="IPR042504">
    <property type="entry name" value="Regulatory_protein_E2_N_2"/>
</dbReference>
<dbReference type="SUPFAM" id="SSF54957">
    <property type="entry name" value="Viral DNA-binding domain"/>
    <property type="match status" value="1"/>
</dbReference>
<keyword evidence="4 12" id="KW-0244">Early protein</keyword>
<reference evidence="16" key="1">
    <citation type="submission" date="2020-07" db="EMBL/GenBank/DDBJ databases">
        <authorList>
            <person name="Wienecke-Baldacchino K A."/>
        </authorList>
    </citation>
    <scope>NUCLEOTIDE SEQUENCE</scope>
    <source>
        <strain evidence="16">LNS0725689_HPV84</strain>
    </source>
</reference>
<dbReference type="Gene3D" id="1.10.287.30">
    <property type="entry name" value="E2 (early) protein, N terminal domain, subdomain 1"/>
    <property type="match status" value="1"/>
</dbReference>
<dbReference type="HAMAP" id="MF_04001">
    <property type="entry name" value="PPV_E2"/>
    <property type="match status" value="1"/>
</dbReference>
<feature type="compositionally biased region" description="Low complexity" evidence="13">
    <location>
        <begin position="218"/>
        <end position="239"/>
    </location>
</feature>
<sequence length="377" mass="42975">METLADRLDACQEKLIDLYEKDSNKLEDQLMHWYYTRLEQAMLFKAREAGLTHIGHQVVPTLSVTKEKARQAIMVHLSLQSLNNSAFKHEPWTLQDTSLNMWTVAPQGCWKKHGQPIRVKYDGEDDKEMEYVNWGFIYVHCASEDTWYKVPGQISNRGLYYELQGCKHYYVEFAKEAKHYGVKNIWEVYMGGKIIYHACDSVSSTQDGVPEVPTAETAAQLHHTTTAPTPTTQRCTKTAPQVQAPPAKRQRLGGDTVQQPDSTQGHRPVDSCSTRTNNNCDSPKRPREHSNCDSAPVLHLKGQSNSLKCFRYRLHQSVPDLFERASSTWKWTCGGEGDKTSYVTLWYKSTDQRKQFLARVHIPKGIVATLGSMSMVM</sequence>
<feature type="domain" description="Papillomavirus E2 N-terminal" evidence="14">
    <location>
        <begin position="1"/>
        <end position="196"/>
    </location>
</feature>
<keyword evidence="5 12" id="KW-0597">Phosphoprotein</keyword>
<evidence type="ECO:0000256" key="9">
    <source>
        <dbReference type="ARBA" id="ARBA00023125"/>
    </source>
</evidence>
<evidence type="ECO:0000256" key="5">
    <source>
        <dbReference type="ARBA" id="ARBA00022553"/>
    </source>
</evidence>
<feature type="region of interest" description="DNA-binding domain" evidence="12">
    <location>
        <begin position="294"/>
        <end position="377"/>
    </location>
</feature>
<proteinExistence type="inferred from homology"/>
<comment type="caution">
    <text evidence="12">Lacks conserved residue(s) required for the propagation of feature annotation.</text>
</comment>
<keyword evidence="11 12" id="KW-0804">Transcription</keyword>
<comment type="similarity">
    <text evidence="12">Belongs to the papillomaviridae E2 protein family.</text>
</comment>
<comment type="subunit">
    <text evidence="12">Binds DNA as homodimer. Interacts with protein E1; this interaction greatly increases E1 DNA-binding activity. Interacts with protein L1; this interaction enhances E2-dependent replication and transcription activation. Interacts with protein L2; this interaction inhibits E2 transcriptional activity but not DNA replication function E2. Interacts with protein E7; this interaction inhibits E7 oncogenic activity. Interacts with host TAF1; this interaction modulates E2-dependent transcriptional regulation. Interacts with host BRD4; this interaction mediates E2 transcriptional activation function. Additionally, the interaction with host BRD4 on mitotic chromosomes mediates tethering of the viral genome. Interacts with host TOPBP1; this interaction is required for optimal viral DNA replication.</text>
</comment>
<dbReference type="GO" id="GO:0003677">
    <property type="term" value="F:DNA binding"/>
    <property type="evidence" value="ECO:0007669"/>
    <property type="project" value="UniProtKB-UniRule"/>
</dbReference>
<keyword evidence="6 12" id="KW-1048">Host nucleus</keyword>
<dbReference type="InterPro" id="IPR033668">
    <property type="entry name" value="Reg_prot_E2"/>
</dbReference>
<dbReference type="InterPro" id="IPR000427">
    <property type="entry name" value="Papillomavirus_E2_C"/>
</dbReference>
<evidence type="ECO:0000256" key="11">
    <source>
        <dbReference type="ARBA" id="ARBA00023163"/>
    </source>
</evidence>
<keyword evidence="12" id="KW-0832">Ubl conjugation</keyword>
<dbReference type="SUPFAM" id="SSF51332">
    <property type="entry name" value="E2 regulatory, transactivation domain"/>
    <property type="match status" value="1"/>
</dbReference>
<dbReference type="GO" id="GO:0003700">
    <property type="term" value="F:DNA-binding transcription factor activity"/>
    <property type="evidence" value="ECO:0007669"/>
    <property type="project" value="UniProtKB-UniRule"/>
</dbReference>
<organism evidence="16">
    <name type="scientific">Human papillomavirus type 84</name>
    <dbReference type="NCBI Taxonomy" id="150546"/>
    <lineage>
        <taxon>Viruses</taxon>
        <taxon>Monodnaviria</taxon>
        <taxon>Shotokuvirae</taxon>
        <taxon>Cossaviricota</taxon>
        <taxon>Papovaviricetes</taxon>
        <taxon>Zurhausenvirales</taxon>
        <taxon>Papillomaviridae</taxon>
        <taxon>Firstpapillomavirinae</taxon>
        <taxon>Alphapapillomavirus</taxon>
        <taxon>Alphapapillomavirus 3</taxon>
    </lineage>
</organism>
<dbReference type="Gene3D" id="3.30.70.330">
    <property type="match status" value="1"/>
</dbReference>
<evidence type="ECO:0000259" key="14">
    <source>
        <dbReference type="Pfam" id="PF00508"/>
    </source>
</evidence>
<feature type="compositionally biased region" description="Basic and acidic residues" evidence="13">
    <location>
        <begin position="282"/>
        <end position="291"/>
    </location>
</feature>